<feature type="domain" description="Cadherin" evidence="1">
    <location>
        <begin position="391"/>
        <end position="476"/>
    </location>
</feature>
<dbReference type="PANTHER" id="PTHR39431:SF1">
    <property type="entry name" value="FRPA_C-RELATED PROTEIN"/>
    <property type="match status" value="1"/>
</dbReference>
<dbReference type="OrthoDB" id="7314239at2"/>
<dbReference type="InterPro" id="IPR013783">
    <property type="entry name" value="Ig-like_fold"/>
</dbReference>
<keyword evidence="3" id="KW-1185">Reference proteome</keyword>
<dbReference type="Gene3D" id="2.120.10.30">
    <property type="entry name" value="TolB, C-terminal domain"/>
    <property type="match status" value="1"/>
</dbReference>
<dbReference type="InterPro" id="IPR011042">
    <property type="entry name" value="6-blade_b-propeller_TolB-like"/>
</dbReference>
<dbReference type="Proteomes" id="UP000269692">
    <property type="component" value="Unassembled WGS sequence"/>
</dbReference>
<comment type="caution">
    <text evidence="2">The sequence shown here is derived from an EMBL/GenBank/DDBJ whole genome shotgun (WGS) entry which is preliminary data.</text>
</comment>
<dbReference type="PANTHER" id="PTHR39431">
    <property type="entry name" value="FRPA/C-RELATED PROTEIN"/>
    <property type="match status" value="1"/>
</dbReference>
<proteinExistence type="predicted"/>
<dbReference type="SUPFAM" id="SSF69304">
    <property type="entry name" value="Tricorn protease N-terminal domain"/>
    <property type="match status" value="1"/>
</dbReference>
<accession>A0A3L7A195</accession>
<dbReference type="Pfam" id="PF17892">
    <property type="entry name" value="Cadherin_5"/>
    <property type="match status" value="5"/>
</dbReference>
<dbReference type="InterPro" id="IPR010221">
    <property type="entry name" value="VCBS_dom"/>
</dbReference>
<protein>
    <submittedName>
        <fullName evidence="2">Tandem-95 repeat protein</fullName>
    </submittedName>
</protein>
<dbReference type="NCBIfam" id="NF012211">
    <property type="entry name" value="tand_rpt_95"/>
    <property type="match status" value="5"/>
</dbReference>
<dbReference type="InterPro" id="IPR002126">
    <property type="entry name" value="Cadherin-like_dom"/>
</dbReference>
<gene>
    <name evidence="2" type="ORF">D9R14_19555</name>
</gene>
<dbReference type="RefSeq" id="WP_121625038.1">
    <property type="nucleotide sequence ID" value="NZ_RCTF01000021.1"/>
</dbReference>
<organism evidence="2 3">
    <name type="scientific">Xanthobacter tagetidis</name>
    <dbReference type="NCBI Taxonomy" id="60216"/>
    <lineage>
        <taxon>Bacteria</taxon>
        <taxon>Pseudomonadati</taxon>
        <taxon>Pseudomonadota</taxon>
        <taxon>Alphaproteobacteria</taxon>
        <taxon>Hyphomicrobiales</taxon>
        <taxon>Xanthobacteraceae</taxon>
        <taxon>Xanthobacter</taxon>
    </lineage>
</organism>
<dbReference type="GO" id="GO:0005509">
    <property type="term" value="F:calcium ion binding"/>
    <property type="evidence" value="ECO:0007669"/>
    <property type="project" value="InterPro"/>
</dbReference>
<name>A0A3L7A195_9HYPH</name>
<dbReference type="Gene3D" id="2.60.40.2810">
    <property type="match status" value="4"/>
</dbReference>
<dbReference type="PROSITE" id="PS50268">
    <property type="entry name" value="CADHERIN_2"/>
    <property type="match status" value="1"/>
</dbReference>
<sequence length="1827" mass="183694">TTAEDTPLVIAAADLLANDADIDGDTLSVTGVGGAVGGTVALDDGEITFTPDADFNGDASFTYTVSDGKGGTDTATVNVTVTPVNDAPVAAADTATTAEDTPLVIAAADLLANDADIDGDTLSVTGVGGAVGGTVALDDGEVTFTPDANFNGDASFTYTVSDGKGGTDTATVNVTVTPVNDAPVAAADTATTAEDTPLVIAAADLLANDADIDGDTLSVTGVGGAVGGTVALDDGEVTFTPDANFNGDASFTYTVSDGKGGTDTATVNVTVTPVNDAPIATADTATTAEDTPLVIAVADLLANDSDLDGDTLSVTGVGGAVGGTVALDDGEITFTPDADFNGDASFSYTVSDGKGGTDTATVGVTVTPVNDAPVVASGATATFAENGTGAVYQIAASDAEDDGLTYALSGADADLFTVDADGKVAFKAAPDVEAPADAGGDNVYDLVVEVSDGTDTTSKAVAITVTDVAENSAPRLVSAPVLGGITAEAAAVGNGFSSSARFSPNGTKVLFQSTASNLVEGDANGTEDVFVKDLETGAVTLVSSSSSGTPGNGWSNGHQFSADGTKVLFYSYASNLVAGDINGAADVFVKDLETGAVTLVSSSSSGTPGNGESSGYQFSADGTKVLFYSYANNLVAGDINGVADVFVKNLETGAVTLVSSSSSGTPGNGTSSGYQFSADGTKVLFYSYANNLVAGDINGVADVFVKNLETGAVTLVSSSSSGTPGNGTSYGHQFSADGTKVLFYSYANNLVAGDINGVADVFVKNLETGAVTLVSSSSSGTPGNGTSYGYQYSADGTKVLFQSDASNLVAGDINGAADIFVKDLETGVVTLVSSSSSGTPGNQTSYSHQFSADGTKVLFYSSASNLVAGDINGAADVFVKDLESGAVTLVSSSSSGTPGNGTSYGHQFSADCAKVLFRSYASNLVAGDTNGTYDVFMKDLATGEVTLLSARSLAATPLAKSGAFTFDDADGGDTHTASVLPAAGTLGTLQADIVVVADGPDRVEWSYSANRTLFAALAEGESAFETFTVTVDDGHGGSFSHDVVIEVQGVNDVPVAVADSLSTAEDTPLVIAAADLLANDSDVDGDTLTLVSVGGAVGGSVSLDAGQITFTPYTDFNGAASFAYMIADGKGGFDSATVAVTFTPVNDAPVVGGQTSGAVVEDRTTSVSGALTIADLDAGESAFQAQSGIAGTYGMLNINEQGQWTYFLSNASQAVQMLRGDGYPWSDNFTVLTADGTEQTISISVLGADDTVTATAPTTYTASTFTTLPVYASGITVDSETGYVYVAEKAPVSKLYKVAPNGAVTQIASDFTGYTSGMGGYCYGTGDIEYYDGKVYVVTDAGKLVGIDVATGARSVLFTLPGGAGGPVLDAGIAITPDGKVLMSNGQSAPAGVWSYDIETGASGFVASTPGATFEVDFDPATNKTVVGWPQNAVLTVNYAEDSTGDYRGVGTPFYNFALSPGGDEIYLRSGSSLVQVNLGTGSSALVGSGLFNDSSQDLEFGPSSSGGGYSLYVVNVSTILEFKGFTTEWAQLPQDPDPIVLDLDGDGTYFSAPGTGVSFDLDGDGTAELLGWASPADGVLVMDLDGSGAIENGTEVVSEAFKGFGFGSSVDALRSLDTNLDGMLDAGDAAFADLRLWRDGNGDGGSQGDELLTLANLGITAISVEAQARDETVDGHHVYAAGSFSYASGATGSYVGARFAPASAGATDLESGDETEVIAELFSAEDPEMEAALASALGASAPSGLRSTRADALLALQDFFDDWQSFPGTSPAPADLRAAIGQWIGEVAFGDHSPTVDDLLHRFGHDPAFGNLLQGAHASVNDMFIV</sequence>
<evidence type="ECO:0000313" key="2">
    <source>
        <dbReference type="EMBL" id="RLP73979.1"/>
    </source>
</evidence>
<dbReference type="GO" id="GO:0016020">
    <property type="term" value="C:membrane"/>
    <property type="evidence" value="ECO:0007669"/>
    <property type="project" value="InterPro"/>
</dbReference>
<dbReference type="InterPro" id="IPR041690">
    <property type="entry name" value="Cadherin_5"/>
</dbReference>
<dbReference type="NCBIfam" id="TIGR01965">
    <property type="entry name" value="VCBS_repeat"/>
    <property type="match status" value="2"/>
</dbReference>
<dbReference type="GO" id="GO:0007156">
    <property type="term" value="P:homophilic cell adhesion via plasma membrane adhesion molecules"/>
    <property type="evidence" value="ECO:0007669"/>
    <property type="project" value="InterPro"/>
</dbReference>
<dbReference type="Gene3D" id="2.60.40.60">
    <property type="entry name" value="Cadherins"/>
    <property type="match status" value="1"/>
</dbReference>
<dbReference type="Gene3D" id="2.60.40.10">
    <property type="entry name" value="Immunoglobulins"/>
    <property type="match status" value="1"/>
</dbReference>
<dbReference type="SUPFAM" id="SSF82171">
    <property type="entry name" value="DPP6 N-terminal domain-like"/>
    <property type="match status" value="2"/>
</dbReference>
<feature type="non-terminal residue" evidence="2">
    <location>
        <position position="1"/>
    </location>
</feature>
<reference evidence="2 3" key="1">
    <citation type="submission" date="2018-10" db="EMBL/GenBank/DDBJ databases">
        <title>Xanthobacter tagetidis genome sequencing and assembly.</title>
        <authorList>
            <person name="Maclea K.S."/>
            <person name="Goen A.E."/>
            <person name="Fatima S.A."/>
        </authorList>
    </citation>
    <scope>NUCLEOTIDE SEQUENCE [LARGE SCALE GENOMIC DNA]</scope>
    <source>
        <strain evidence="2 3">ATCC 700314</strain>
    </source>
</reference>
<evidence type="ECO:0000259" key="1">
    <source>
        <dbReference type="PROSITE" id="PS50268"/>
    </source>
</evidence>
<evidence type="ECO:0000313" key="3">
    <source>
        <dbReference type="Proteomes" id="UP000269692"/>
    </source>
</evidence>
<dbReference type="EMBL" id="RCTF01000021">
    <property type="protein sequence ID" value="RLP73979.1"/>
    <property type="molecule type" value="Genomic_DNA"/>
</dbReference>